<name>A0A1I8FFN6_9PLAT</name>
<feature type="compositionally biased region" description="Low complexity" evidence="1">
    <location>
        <begin position="83"/>
        <end position="95"/>
    </location>
</feature>
<dbReference type="WBParaSite" id="maker-unitig_33061-snap-gene-0.3-mRNA-1">
    <property type="protein sequence ID" value="maker-unitig_33061-snap-gene-0.3-mRNA-1"/>
    <property type="gene ID" value="maker-unitig_33061-snap-gene-0.3"/>
</dbReference>
<accession>A0A1I8FFN6</accession>
<dbReference type="PANTHER" id="PTHR18867">
    <property type="entry name" value="RAD50"/>
    <property type="match status" value="1"/>
</dbReference>
<evidence type="ECO:0000313" key="2">
    <source>
        <dbReference type="Proteomes" id="UP000095280"/>
    </source>
</evidence>
<dbReference type="SUPFAM" id="SSF52540">
    <property type="entry name" value="P-loop containing nucleoside triphosphate hydrolases"/>
    <property type="match status" value="1"/>
</dbReference>
<protein>
    <submittedName>
        <fullName evidence="3">ABC transporter domain-containing protein</fullName>
    </submittedName>
</protein>
<feature type="region of interest" description="Disordered" evidence="1">
    <location>
        <begin position="1"/>
        <end position="51"/>
    </location>
</feature>
<dbReference type="GO" id="GO:0051880">
    <property type="term" value="F:G-quadruplex DNA binding"/>
    <property type="evidence" value="ECO:0007669"/>
    <property type="project" value="TreeGrafter"/>
</dbReference>
<feature type="region of interest" description="Disordered" evidence="1">
    <location>
        <begin position="73"/>
        <end position="98"/>
    </location>
</feature>
<evidence type="ECO:0000313" key="3">
    <source>
        <dbReference type="WBParaSite" id="maker-unitig_33061-snap-gene-0.3-mRNA-1"/>
    </source>
</evidence>
<dbReference type="GO" id="GO:0000794">
    <property type="term" value="C:condensed nuclear chromosome"/>
    <property type="evidence" value="ECO:0007669"/>
    <property type="project" value="TreeGrafter"/>
</dbReference>
<sequence>CRRVSGLGGGRHRPVPAGGASSRGRFGRRRREAVRRLERQTRRQAGLAASREAAAAQAARLAELLDSERRAKYARDAERKRSGSLPASAPAGGPPTAQLAALNIGADARQRYPRMRREEEALREERSRLETRRCELNGQVRELEKDLDKELFRSARREKKLTESRIKDMCSQDLATYYKALDWAICQRRHLRSDKVAPAVQLSVVMCCKSGAEMDMRGRCSAGQKVLCSLIVRLALAEAFCHNCGILALDEPHNQSGPGEHRKAWPIRLAKIIRTRATQQLNFQHDCHQPTTKSSLNCWPVGVCRSFLPRAERPGRLGAFGNSSAQS</sequence>
<dbReference type="GO" id="GO:0000722">
    <property type="term" value="P:telomere maintenance via recombination"/>
    <property type="evidence" value="ECO:0007669"/>
    <property type="project" value="TreeGrafter"/>
</dbReference>
<dbReference type="Proteomes" id="UP000095280">
    <property type="component" value="Unplaced"/>
</dbReference>
<reference evidence="3" key="1">
    <citation type="submission" date="2016-11" db="UniProtKB">
        <authorList>
            <consortium name="WormBaseParasite"/>
        </authorList>
    </citation>
    <scope>IDENTIFICATION</scope>
</reference>
<organism evidence="2 3">
    <name type="scientific">Macrostomum lignano</name>
    <dbReference type="NCBI Taxonomy" id="282301"/>
    <lineage>
        <taxon>Eukaryota</taxon>
        <taxon>Metazoa</taxon>
        <taxon>Spiralia</taxon>
        <taxon>Lophotrochozoa</taxon>
        <taxon>Platyhelminthes</taxon>
        <taxon>Rhabditophora</taxon>
        <taxon>Macrostomorpha</taxon>
        <taxon>Macrostomida</taxon>
        <taxon>Macrostomidae</taxon>
        <taxon>Macrostomum</taxon>
    </lineage>
</organism>
<dbReference type="AlphaFoldDB" id="A0A1I8FFN6"/>
<evidence type="ECO:0000256" key="1">
    <source>
        <dbReference type="SAM" id="MobiDB-lite"/>
    </source>
</evidence>
<dbReference type="GO" id="GO:0007004">
    <property type="term" value="P:telomere maintenance via telomerase"/>
    <property type="evidence" value="ECO:0007669"/>
    <property type="project" value="TreeGrafter"/>
</dbReference>
<dbReference type="GO" id="GO:0070192">
    <property type="term" value="P:chromosome organization involved in meiotic cell cycle"/>
    <property type="evidence" value="ECO:0007669"/>
    <property type="project" value="TreeGrafter"/>
</dbReference>
<proteinExistence type="predicted"/>
<dbReference type="PANTHER" id="PTHR18867:SF12">
    <property type="entry name" value="DNA REPAIR PROTEIN RAD50"/>
    <property type="match status" value="1"/>
</dbReference>
<dbReference type="GO" id="GO:0043047">
    <property type="term" value="F:single-stranded telomeric DNA binding"/>
    <property type="evidence" value="ECO:0007669"/>
    <property type="project" value="TreeGrafter"/>
</dbReference>
<dbReference type="GO" id="GO:0030870">
    <property type="term" value="C:Mre11 complex"/>
    <property type="evidence" value="ECO:0007669"/>
    <property type="project" value="TreeGrafter"/>
</dbReference>
<dbReference type="InterPro" id="IPR027417">
    <property type="entry name" value="P-loop_NTPase"/>
</dbReference>
<keyword evidence="2" id="KW-1185">Reference proteome</keyword>
<dbReference type="GO" id="GO:0003691">
    <property type="term" value="F:double-stranded telomeric DNA binding"/>
    <property type="evidence" value="ECO:0007669"/>
    <property type="project" value="TreeGrafter"/>
</dbReference>
<dbReference type="GO" id="GO:0006302">
    <property type="term" value="P:double-strand break repair"/>
    <property type="evidence" value="ECO:0007669"/>
    <property type="project" value="TreeGrafter"/>
</dbReference>
<dbReference type="Gene3D" id="3.40.50.300">
    <property type="entry name" value="P-loop containing nucleotide triphosphate hydrolases"/>
    <property type="match status" value="1"/>
</dbReference>